<reference evidence="1" key="2">
    <citation type="submission" date="2021-08" db="EMBL/GenBank/DDBJ databases">
        <authorList>
            <person name="Tani A."/>
            <person name="Ola A."/>
            <person name="Ogura Y."/>
            <person name="Katsura K."/>
            <person name="Hayashi T."/>
        </authorList>
    </citation>
    <scope>NUCLEOTIDE SEQUENCE</scope>
    <source>
        <strain evidence="1">LMG 23639</strain>
    </source>
</reference>
<keyword evidence="2" id="KW-1185">Reference proteome</keyword>
<dbReference type="RefSeq" id="WP_238273901.1">
    <property type="nucleotide sequence ID" value="NZ_BPQR01000008.1"/>
</dbReference>
<dbReference type="Proteomes" id="UP001055102">
    <property type="component" value="Unassembled WGS sequence"/>
</dbReference>
<protein>
    <submittedName>
        <fullName evidence="1">Uncharacterized protein</fullName>
    </submittedName>
</protein>
<gene>
    <name evidence="1" type="ORF">AOPFMNJM_0475</name>
</gene>
<dbReference type="EMBL" id="BPQR01000008">
    <property type="protein sequence ID" value="GJE05178.1"/>
    <property type="molecule type" value="Genomic_DNA"/>
</dbReference>
<organism evidence="1 2">
    <name type="scientific">Methylobacterium jeotgali</name>
    <dbReference type="NCBI Taxonomy" id="381630"/>
    <lineage>
        <taxon>Bacteria</taxon>
        <taxon>Pseudomonadati</taxon>
        <taxon>Pseudomonadota</taxon>
        <taxon>Alphaproteobacteria</taxon>
        <taxon>Hyphomicrobiales</taxon>
        <taxon>Methylobacteriaceae</taxon>
        <taxon>Methylobacterium</taxon>
    </lineage>
</organism>
<accession>A0ABQ4STI6</accession>
<name>A0ABQ4STI6_9HYPH</name>
<evidence type="ECO:0000313" key="1">
    <source>
        <dbReference type="EMBL" id="GJE05178.1"/>
    </source>
</evidence>
<evidence type="ECO:0000313" key="2">
    <source>
        <dbReference type="Proteomes" id="UP001055102"/>
    </source>
</evidence>
<reference evidence="1" key="1">
    <citation type="journal article" date="2021" name="Front. Microbiol.">
        <title>Comprehensive Comparative Genomics and Phenotyping of Methylobacterium Species.</title>
        <authorList>
            <person name="Alessa O."/>
            <person name="Ogura Y."/>
            <person name="Fujitani Y."/>
            <person name="Takami H."/>
            <person name="Hayashi T."/>
            <person name="Sahin N."/>
            <person name="Tani A."/>
        </authorList>
    </citation>
    <scope>NUCLEOTIDE SEQUENCE</scope>
    <source>
        <strain evidence="1">LMG 23639</strain>
    </source>
</reference>
<comment type="caution">
    <text evidence="1">The sequence shown here is derived from an EMBL/GenBank/DDBJ whole genome shotgun (WGS) entry which is preliminary data.</text>
</comment>
<proteinExistence type="predicted"/>
<sequence>MPTADAHITEGHLQSSVAAALHTIAQVRREREHAPIHAARLCLAEAHGAARLRKRLARDAPV</sequence>